<keyword evidence="2" id="KW-0446">Lipid-binding</keyword>
<dbReference type="PANTHER" id="PTHR33434:SF2">
    <property type="entry name" value="FATTY ACID-BINDING PROTEIN TM_1468"/>
    <property type="match status" value="1"/>
</dbReference>
<dbReference type="Gene3D" id="3.40.50.10170">
    <property type="match status" value="1"/>
</dbReference>
<keyword evidence="4" id="KW-1185">Reference proteome</keyword>
<dbReference type="EMBL" id="JBHLZY010000025">
    <property type="protein sequence ID" value="MFB9770274.1"/>
    <property type="molecule type" value="Genomic_DNA"/>
</dbReference>
<evidence type="ECO:0000313" key="4">
    <source>
        <dbReference type="Proteomes" id="UP001589691"/>
    </source>
</evidence>
<name>A0ABV5WVT5_9LACO</name>
<sequence>MKIAVVTDSSANLSAQAAQDYHITVVNDPIMFGNHVYHENVDITTEQFYRLLKVEKDIPTISQISMPEMQIVFDRLMAAGYDQVLVVGLSSGISGWVNNLKTYAPSVQALDVQVFDSRTACAGTANMVKLAAAMALAGYSMEAILTQLKRLRAATTTVLIVNSMRHLIKNGRIYNNSSLAGTMLLRNKPIITFNATGKIQVLGKERTLKNAQQAVQEQFGQFVAASQLPVRLDVISTNDNELVEEWASELRYHFPEVRVKTGEIGPLMGVLTGDHAVGLIWSLDWKPLLTTLNLAQRRDVQDEV</sequence>
<dbReference type="NCBIfam" id="TIGR00762">
    <property type="entry name" value="DegV"/>
    <property type="match status" value="1"/>
</dbReference>
<comment type="function">
    <text evidence="1">May bind long-chain fatty acids, such as palmitate, and may play a role in lipid transport or fatty acid metabolism.</text>
</comment>
<reference evidence="3 4" key="1">
    <citation type="submission" date="2024-09" db="EMBL/GenBank/DDBJ databases">
        <authorList>
            <person name="Sun Q."/>
            <person name="Mori K."/>
        </authorList>
    </citation>
    <scope>NUCLEOTIDE SEQUENCE [LARGE SCALE GENOMIC DNA]</scope>
    <source>
        <strain evidence="3 4">TBRC 4576</strain>
    </source>
</reference>
<comment type="caution">
    <text evidence="3">The sequence shown here is derived from an EMBL/GenBank/DDBJ whole genome shotgun (WGS) entry which is preliminary data.</text>
</comment>
<dbReference type="InterPro" id="IPR050270">
    <property type="entry name" value="DegV_domain_contain"/>
</dbReference>
<dbReference type="PANTHER" id="PTHR33434">
    <property type="entry name" value="DEGV DOMAIN-CONTAINING PROTEIN DR_1986-RELATED"/>
    <property type="match status" value="1"/>
</dbReference>
<dbReference type="RefSeq" id="WP_137641957.1">
    <property type="nucleotide sequence ID" value="NZ_BJEA01000004.1"/>
</dbReference>
<dbReference type="Proteomes" id="UP001589691">
    <property type="component" value="Unassembled WGS sequence"/>
</dbReference>
<dbReference type="InterPro" id="IPR003797">
    <property type="entry name" value="DegV"/>
</dbReference>
<dbReference type="Pfam" id="PF02645">
    <property type="entry name" value="DegV"/>
    <property type="match status" value="1"/>
</dbReference>
<evidence type="ECO:0000256" key="2">
    <source>
        <dbReference type="ARBA" id="ARBA00023121"/>
    </source>
</evidence>
<gene>
    <name evidence="3" type="ORF">ACFFLI_10415</name>
</gene>
<proteinExistence type="predicted"/>
<dbReference type="InterPro" id="IPR043168">
    <property type="entry name" value="DegV_C"/>
</dbReference>
<protein>
    <submittedName>
        <fullName evidence="3">DegV family protein</fullName>
    </submittedName>
</protein>
<organism evidence="3 4">
    <name type="scientific">Lactiplantibacillus modestisalitolerans</name>
    <dbReference type="NCBI Taxonomy" id="1457219"/>
    <lineage>
        <taxon>Bacteria</taxon>
        <taxon>Bacillati</taxon>
        <taxon>Bacillota</taxon>
        <taxon>Bacilli</taxon>
        <taxon>Lactobacillales</taxon>
        <taxon>Lactobacillaceae</taxon>
        <taxon>Lactiplantibacillus</taxon>
    </lineage>
</organism>
<dbReference type="SUPFAM" id="SSF82549">
    <property type="entry name" value="DAK1/DegV-like"/>
    <property type="match status" value="1"/>
</dbReference>
<accession>A0ABV5WVT5</accession>
<dbReference type="PROSITE" id="PS51482">
    <property type="entry name" value="DEGV"/>
    <property type="match status" value="1"/>
</dbReference>
<dbReference type="Gene3D" id="3.30.1180.10">
    <property type="match status" value="1"/>
</dbReference>
<evidence type="ECO:0000256" key="1">
    <source>
        <dbReference type="ARBA" id="ARBA00003238"/>
    </source>
</evidence>
<evidence type="ECO:0000313" key="3">
    <source>
        <dbReference type="EMBL" id="MFB9770274.1"/>
    </source>
</evidence>